<accession>A0A365HAD1</accession>
<dbReference type="AlphaFoldDB" id="A0A365HAD1"/>
<dbReference type="EMBL" id="QLYX01000002">
    <property type="protein sequence ID" value="RAY16057.1"/>
    <property type="molecule type" value="Genomic_DNA"/>
</dbReference>
<sequence>MNTGPVILIDVDGVLNPFTRPNRSYRRHRVSPDGVTFKLWLNAAHGRMLLELAEETGAELAWGSYWCDSANEWIAPRIGLPDPLPHVPIPRFPGEVAGGTLGAWKARHVADWAAGRPFVWFEDEPDVAERLTDLLHVGPHLLVSVNPLKGLLEGHLDRARAWLTALRADPSESGAS</sequence>
<name>A0A365HAD1_9ACTN</name>
<proteinExistence type="predicted"/>
<gene>
    <name evidence="1" type="ORF">DPM19_03735</name>
</gene>
<evidence type="ECO:0000313" key="1">
    <source>
        <dbReference type="EMBL" id="RAY16057.1"/>
    </source>
</evidence>
<dbReference type="Pfam" id="PF18143">
    <property type="entry name" value="HAD_SAK_2"/>
    <property type="match status" value="1"/>
</dbReference>
<protein>
    <recommendedName>
        <fullName evidence="3">Secreted protein</fullName>
    </recommendedName>
</protein>
<reference evidence="1 2" key="1">
    <citation type="submission" date="2018-06" db="EMBL/GenBank/DDBJ databases">
        <title>Actinomadura craniellae sp. nov. isolated from marine sponge Craniella sp.</title>
        <authorList>
            <person name="Li L."/>
            <person name="Xu Q.H."/>
            <person name="Lin H.W."/>
            <person name="Lu Y.H."/>
        </authorList>
    </citation>
    <scope>NUCLEOTIDE SEQUENCE [LARGE SCALE GENOMIC DNA]</scope>
    <source>
        <strain evidence="1 2">LHW63021</strain>
    </source>
</reference>
<organism evidence="1 2">
    <name type="scientific">Actinomadura craniellae</name>
    <dbReference type="NCBI Taxonomy" id="2231787"/>
    <lineage>
        <taxon>Bacteria</taxon>
        <taxon>Bacillati</taxon>
        <taxon>Actinomycetota</taxon>
        <taxon>Actinomycetes</taxon>
        <taxon>Streptosporangiales</taxon>
        <taxon>Thermomonosporaceae</taxon>
        <taxon>Actinomadura</taxon>
    </lineage>
</organism>
<keyword evidence="2" id="KW-1185">Reference proteome</keyword>
<dbReference type="RefSeq" id="WP_111863399.1">
    <property type="nucleotide sequence ID" value="NZ_QLYX01000002.1"/>
</dbReference>
<dbReference type="OrthoDB" id="5124141at2"/>
<comment type="caution">
    <text evidence="1">The sequence shown here is derived from an EMBL/GenBank/DDBJ whole genome shotgun (WGS) entry which is preliminary data.</text>
</comment>
<evidence type="ECO:0000313" key="2">
    <source>
        <dbReference type="Proteomes" id="UP000251891"/>
    </source>
</evidence>
<dbReference type="Proteomes" id="UP000251891">
    <property type="component" value="Unassembled WGS sequence"/>
</dbReference>
<evidence type="ECO:0008006" key="3">
    <source>
        <dbReference type="Google" id="ProtNLM"/>
    </source>
</evidence>